<dbReference type="Proteomes" id="UP000290189">
    <property type="component" value="Unassembled WGS sequence"/>
</dbReference>
<evidence type="ECO:0000259" key="4">
    <source>
        <dbReference type="Pfam" id="PF00347"/>
    </source>
</evidence>
<protein>
    <recommendedName>
        <fullName evidence="4">Large ribosomal subunit protein uL6 alpha-beta domain-containing protein</fullName>
    </recommendedName>
</protein>
<dbReference type="GO" id="GO:0022625">
    <property type="term" value="C:cytosolic large ribosomal subunit"/>
    <property type="evidence" value="ECO:0007669"/>
    <property type="project" value="TreeGrafter"/>
</dbReference>
<dbReference type="OrthoDB" id="10252633at2759"/>
<evidence type="ECO:0000313" key="7">
    <source>
        <dbReference type="Proteomes" id="UP000039324"/>
    </source>
</evidence>
<keyword evidence="2" id="KW-0689">Ribosomal protein</keyword>
<dbReference type="Proteomes" id="UP000039324">
    <property type="component" value="Unassembled WGS sequence"/>
</dbReference>
<evidence type="ECO:0000313" key="6">
    <source>
        <dbReference type="EMBL" id="SPR00870.1"/>
    </source>
</evidence>
<dbReference type="EMBL" id="OVEO01000015">
    <property type="protein sequence ID" value="SPR00870.1"/>
    <property type="molecule type" value="Genomic_DNA"/>
</dbReference>
<dbReference type="Gene3D" id="3.90.930.12">
    <property type="entry name" value="Ribosomal protein L6, alpha-beta domain"/>
    <property type="match status" value="2"/>
</dbReference>
<evidence type="ECO:0000313" key="5">
    <source>
        <dbReference type="EMBL" id="CEO98730.1"/>
    </source>
</evidence>
<proteinExistence type="inferred from homology"/>
<dbReference type="InterPro" id="IPR000702">
    <property type="entry name" value="Ribosomal_uL6-like"/>
</dbReference>
<dbReference type="Pfam" id="PF00347">
    <property type="entry name" value="Ribosomal_L6"/>
    <property type="match status" value="2"/>
</dbReference>
<dbReference type="PANTHER" id="PTHR11655:SF16">
    <property type="entry name" value="60S RIBOSOMAL PROTEIN L9"/>
    <property type="match status" value="1"/>
</dbReference>
<dbReference type="GO" id="GO:0003735">
    <property type="term" value="F:structural constituent of ribosome"/>
    <property type="evidence" value="ECO:0007669"/>
    <property type="project" value="InterPro"/>
</dbReference>
<sequence length="188" mass="20976">MKTIRTTRTVEIPDGVTVTVKSRTVSVQGPRGKLSRSFQHVNLSLRRISSKKLLAEMWFGNRKQIATIRSVTSHIENMITGVTKGFQYKMRLVYSHFPINVSLEDGGKELSIRNFLGEKVVRTVPLEEGVSCVRSTDIKDQLVLTGNNIDAVGQSAARIHQSCLVKNKDIRKFLDGIYVSQSGLATDE</sequence>
<evidence type="ECO:0000256" key="3">
    <source>
        <dbReference type="ARBA" id="ARBA00023274"/>
    </source>
</evidence>
<keyword evidence="6" id="KW-0496">Mitochondrion</keyword>
<dbReference type="EMBL" id="CDSF01000086">
    <property type="protein sequence ID" value="CEO98730.1"/>
    <property type="molecule type" value="Genomic_DNA"/>
</dbReference>
<reference evidence="5 7" key="1">
    <citation type="submission" date="2015-02" db="EMBL/GenBank/DDBJ databases">
        <authorList>
            <person name="Chooi Y.-H."/>
        </authorList>
    </citation>
    <scope>NUCLEOTIDE SEQUENCE [LARGE SCALE GENOMIC DNA]</scope>
    <source>
        <strain evidence="5">E3</strain>
    </source>
</reference>
<evidence type="ECO:0000256" key="2">
    <source>
        <dbReference type="ARBA" id="ARBA00022980"/>
    </source>
</evidence>
<feature type="domain" description="Large ribosomal subunit protein uL6 alpha-beta" evidence="4">
    <location>
        <begin position="12"/>
        <end position="85"/>
    </location>
</feature>
<geneLocation type="mitochondrion" evidence="6"/>
<feature type="domain" description="Large ribosomal subunit protein uL6 alpha-beta" evidence="4">
    <location>
        <begin position="97"/>
        <end position="176"/>
    </location>
</feature>
<comment type="similarity">
    <text evidence="1">Belongs to the universal ribosomal protein uL6 family.</text>
</comment>
<dbReference type="FunFam" id="3.90.930.12:FF:000004">
    <property type="entry name" value="60S ribosomal protein L9"/>
    <property type="match status" value="1"/>
</dbReference>
<dbReference type="SUPFAM" id="SSF56053">
    <property type="entry name" value="Ribosomal protein L6"/>
    <property type="match status" value="2"/>
</dbReference>
<dbReference type="GO" id="GO:0019843">
    <property type="term" value="F:rRNA binding"/>
    <property type="evidence" value="ECO:0007669"/>
    <property type="project" value="InterPro"/>
</dbReference>
<evidence type="ECO:0000313" key="8">
    <source>
        <dbReference type="Proteomes" id="UP000290189"/>
    </source>
</evidence>
<gene>
    <name evidence="5" type="ORF">PBRA_006844</name>
    <name evidence="6" type="ORF">PLBR_LOCUS8085</name>
</gene>
<evidence type="ECO:0000256" key="1">
    <source>
        <dbReference type="ARBA" id="ARBA00009356"/>
    </source>
</evidence>
<dbReference type="PIRSF" id="PIRSF002162">
    <property type="entry name" value="Ribosomal_L6"/>
    <property type="match status" value="1"/>
</dbReference>
<accession>A0A0G4ITZ1</accession>
<dbReference type="FunFam" id="3.90.930.12:FF:000003">
    <property type="entry name" value="60S ribosomal protein L9"/>
    <property type="match status" value="1"/>
</dbReference>
<organism evidence="5 7">
    <name type="scientific">Plasmodiophora brassicae</name>
    <name type="common">Clubroot disease agent</name>
    <dbReference type="NCBI Taxonomy" id="37360"/>
    <lineage>
        <taxon>Eukaryota</taxon>
        <taxon>Sar</taxon>
        <taxon>Rhizaria</taxon>
        <taxon>Endomyxa</taxon>
        <taxon>Phytomyxea</taxon>
        <taxon>Plasmodiophorida</taxon>
        <taxon>Plasmodiophoridae</taxon>
        <taxon>Plasmodiophora</taxon>
    </lineage>
</organism>
<dbReference type="AlphaFoldDB" id="A0A0G4ITZ1"/>
<dbReference type="InterPro" id="IPR036789">
    <property type="entry name" value="Ribosomal_uL6-like_a/b-dom_sf"/>
</dbReference>
<reference evidence="6 8" key="2">
    <citation type="submission" date="2018-03" db="EMBL/GenBank/DDBJ databases">
        <authorList>
            <person name="Fogelqvist J."/>
        </authorList>
    </citation>
    <scope>NUCLEOTIDE SEQUENCE [LARGE SCALE GENOMIC DNA]</scope>
</reference>
<dbReference type="STRING" id="37360.A0A0G4ITZ1"/>
<dbReference type="OMA" id="YAHFPMK"/>
<dbReference type="InterPro" id="IPR020040">
    <property type="entry name" value="Ribosomal_uL6_a/b-dom"/>
</dbReference>
<keyword evidence="7" id="KW-1185">Reference proteome</keyword>
<keyword evidence="3" id="KW-0687">Ribonucleoprotein</keyword>
<dbReference type="GO" id="GO:0002181">
    <property type="term" value="P:cytoplasmic translation"/>
    <property type="evidence" value="ECO:0007669"/>
    <property type="project" value="TreeGrafter"/>
</dbReference>
<dbReference type="PANTHER" id="PTHR11655">
    <property type="entry name" value="60S/50S RIBOSOMAL PROTEIN L6/L9"/>
    <property type="match status" value="1"/>
</dbReference>
<name>A0A0G4ITZ1_PLABS</name>